<reference evidence="7" key="2">
    <citation type="submission" date="2023-06" db="EMBL/GenBank/DDBJ databases">
        <authorList>
            <consortium name="Lawrence Berkeley National Laboratory"/>
            <person name="Haridas S."/>
            <person name="Hensen N."/>
            <person name="Bonometti L."/>
            <person name="Westerberg I."/>
            <person name="Brannstrom I.O."/>
            <person name="Guillou S."/>
            <person name="Cros-Aarteil S."/>
            <person name="Calhoun S."/>
            <person name="Kuo A."/>
            <person name="Mondo S."/>
            <person name="Pangilinan J."/>
            <person name="Riley R."/>
            <person name="Labutti K."/>
            <person name="Andreopoulos B."/>
            <person name="Lipzen A."/>
            <person name="Chen C."/>
            <person name="Yanf M."/>
            <person name="Daum C."/>
            <person name="Ng V."/>
            <person name="Clum A."/>
            <person name="Steindorff A."/>
            <person name="Ohm R."/>
            <person name="Martin F."/>
            <person name="Silar P."/>
            <person name="Natvig D."/>
            <person name="Lalanne C."/>
            <person name="Gautier V."/>
            <person name="Ament-Velasquez S.L."/>
            <person name="Kruys A."/>
            <person name="Hutchinson M.I."/>
            <person name="Powell A.J."/>
            <person name="Barry K."/>
            <person name="Miller A.N."/>
            <person name="Grigoriev I.V."/>
            <person name="Debuchy R."/>
            <person name="Gladieux P."/>
            <person name="Thoren M.H."/>
            <person name="Johannesson H."/>
        </authorList>
    </citation>
    <scope>NUCLEOTIDE SEQUENCE</scope>
    <source>
        <strain evidence="7">CBS 955.72</strain>
    </source>
</reference>
<feature type="active site" description="Proton acceptor" evidence="4">
    <location>
        <position position="1022"/>
    </location>
</feature>
<dbReference type="GO" id="GO:0019369">
    <property type="term" value="P:arachidonate metabolic process"/>
    <property type="evidence" value="ECO:0007669"/>
    <property type="project" value="TreeGrafter"/>
</dbReference>
<protein>
    <recommendedName>
        <fullName evidence="6">PNPLA domain-containing protein</fullName>
    </recommendedName>
</protein>
<proteinExistence type="predicted"/>
<evidence type="ECO:0000256" key="5">
    <source>
        <dbReference type="SAM" id="MobiDB-lite"/>
    </source>
</evidence>
<gene>
    <name evidence="7" type="ORF">B0T25DRAFT_33340</name>
</gene>
<keyword evidence="1 4" id="KW-0378">Hydrolase</keyword>
<keyword evidence="3 4" id="KW-0443">Lipid metabolism</keyword>
<feature type="region of interest" description="Disordered" evidence="5">
    <location>
        <begin position="293"/>
        <end position="316"/>
    </location>
</feature>
<feature type="compositionally biased region" description="Basic and acidic residues" evidence="5">
    <location>
        <begin position="660"/>
        <end position="675"/>
    </location>
</feature>
<dbReference type="CDD" id="cd07199">
    <property type="entry name" value="Pat17_PNPLA8_PNPLA9_like"/>
    <property type="match status" value="1"/>
</dbReference>
<dbReference type="PROSITE" id="PS51635">
    <property type="entry name" value="PNPLA"/>
    <property type="match status" value="1"/>
</dbReference>
<dbReference type="PANTHER" id="PTHR24185:SF1">
    <property type="entry name" value="CALCIUM-INDEPENDENT PHOSPHOLIPASE A2-GAMMA"/>
    <property type="match status" value="1"/>
</dbReference>
<dbReference type="GO" id="GO:0046486">
    <property type="term" value="P:glycerolipid metabolic process"/>
    <property type="evidence" value="ECO:0007669"/>
    <property type="project" value="UniProtKB-ARBA"/>
</dbReference>
<dbReference type="Gene3D" id="3.40.1090.10">
    <property type="entry name" value="Cytosolic phospholipase A2 catalytic domain"/>
    <property type="match status" value="1"/>
</dbReference>
<evidence type="ECO:0000256" key="1">
    <source>
        <dbReference type="ARBA" id="ARBA00022801"/>
    </source>
</evidence>
<keyword evidence="8" id="KW-1185">Reference proteome</keyword>
<dbReference type="GO" id="GO:0016020">
    <property type="term" value="C:membrane"/>
    <property type="evidence" value="ECO:0007669"/>
    <property type="project" value="TreeGrafter"/>
</dbReference>
<evidence type="ECO:0000256" key="4">
    <source>
        <dbReference type="PROSITE-ProRule" id="PRU01161"/>
    </source>
</evidence>
<dbReference type="GO" id="GO:0047499">
    <property type="term" value="F:calcium-independent phospholipase A2 activity"/>
    <property type="evidence" value="ECO:0007669"/>
    <property type="project" value="TreeGrafter"/>
</dbReference>
<dbReference type="InterPro" id="IPR002641">
    <property type="entry name" value="PNPLA_dom"/>
</dbReference>
<evidence type="ECO:0000259" key="6">
    <source>
        <dbReference type="PROSITE" id="PS51635"/>
    </source>
</evidence>
<dbReference type="SUPFAM" id="SSF52540">
    <property type="entry name" value="P-loop containing nucleoside triphosphate hydrolases"/>
    <property type="match status" value="1"/>
</dbReference>
<dbReference type="Pfam" id="PF01734">
    <property type="entry name" value="Patatin"/>
    <property type="match status" value="1"/>
</dbReference>
<evidence type="ECO:0000313" key="7">
    <source>
        <dbReference type="EMBL" id="KAK3363240.1"/>
    </source>
</evidence>
<dbReference type="Proteomes" id="UP001275084">
    <property type="component" value="Unassembled WGS sequence"/>
</dbReference>
<feature type="short sequence motif" description="DGA/G" evidence="4">
    <location>
        <begin position="1022"/>
        <end position="1024"/>
    </location>
</feature>
<feature type="short sequence motif" description="GXGXXG" evidence="4">
    <location>
        <begin position="822"/>
        <end position="827"/>
    </location>
</feature>
<name>A0AAJ0MJY2_9PEZI</name>
<accession>A0AAJ0MJY2</accession>
<comment type="caution">
    <text evidence="7">The sequence shown here is derived from an EMBL/GenBank/DDBJ whole genome shotgun (WGS) entry which is preliminary data.</text>
</comment>
<dbReference type="SUPFAM" id="SSF52151">
    <property type="entry name" value="FabD/lysophospholipase-like"/>
    <property type="match status" value="1"/>
</dbReference>
<dbReference type="CDD" id="cd00267">
    <property type="entry name" value="ABC_ATPase"/>
    <property type="match status" value="1"/>
</dbReference>
<feature type="region of interest" description="Disordered" evidence="5">
    <location>
        <begin position="660"/>
        <end position="690"/>
    </location>
</feature>
<evidence type="ECO:0000256" key="2">
    <source>
        <dbReference type="ARBA" id="ARBA00022963"/>
    </source>
</evidence>
<dbReference type="GO" id="GO:0016042">
    <property type="term" value="P:lipid catabolic process"/>
    <property type="evidence" value="ECO:0007669"/>
    <property type="project" value="UniProtKB-UniRule"/>
</dbReference>
<dbReference type="EMBL" id="JAUIQD010000001">
    <property type="protein sequence ID" value="KAK3363240.1"/>
    <property type="molecule type" value="Genomic_DNA"/>
</dbReference>
<dbReference type="Gene3D" id="3.40.50.300">
    <property type="entry name" value="P-loop containing nucleotide triphosphate hydrolases"/>
    <property type="match status" value="1"/>
</dbReference>
<feature type="active site" description="Nucleophile" evidence="4">
    <location>
        <position position="858"/>
    </location>
</feature>
<keyword evidence="2 4" id="KW-0442">Lipid degradation</keyword>
<sequence length="1289" mass="145135">MVSEAGSDYENELVDHLQDMVLPGGARDGDDVHAAESTDLKIPENEDKFRPSQEFLESWPKPSTSFIAKQAQRAGIQLFCRVCMRHHPVDTSNYVLCGGCGPAHMPAHRECLANFQGHRPNAQSGGIMMVEPCQEVDFEDYMYTTCLLDSRFLDQDKESLHIDDLWSTWFSVPHDQEGPFPQLQIYPRLQNLIASESRDKPSRQYPSLISFVGDTGSGKSTLIRAIIRMLAPKGQKSYRAPVPGTATDGFDSTSSDVHLFADPGSLFQEAPLMFVDCEGFSGTDTPIARRILSKASRSESSQPLKDGTLRTATSSRPTKDLLAEHANTATHRIDLQWGQINAPITSTAPSLRTAVGHVDADSRKVIVKNLYPRLLYAFSDVVCFVTNNSRAAQTILEEMFNWAKDGHEKTLNQRVRPGLVIVLNKMPQDSQETMSSVEKTTRSLLDSFQKSARFGELKKRWESRGREINSARDLILCYYHSFRVISIPQHTATSPATAKKISQQIKILYGEIRAMSQRIREKRKSLGMDYDVASLSSYLLQSVTALGNDYNNALDFHRLADGDSALPRRFSEHLLQLMSNMVKLRELDATEEIGGETELVKDIIPYIAACIVSQLIPPKDKSTRDQMRKQKDFLVDEARRGLQYFRDRYWRCEVKDSSGHRRCKNYSEGHEKGHQFDPSPYPQPRTSDVSNISEDNLEVGVYRSSYDPETYTEQLWQHIAGVSQEQAMEKLAAAATASGVIKITGQRTCLSCLSSTPTNVLPCAITQHGICEDCVRRYSGSKRHHSIIEINRCPLGCRLLTRPWQIRVKPRTAGARILVLDGGGIRGIVELFILNEIEKAIGLQIRIQELFDLVIGTSTGGIVALGVFEKRWQLSNADQKFQSLACRAFSLRKALKVPLLSKFAEPFLEHKYTSSGINETLRSAFGEGYLFGQANELGQAGDHVKVGVVSCQEGRRQPCLIANYSRNPIQRGKDGRDGYDWLQREDQQSKDFHTWEAARATSAAQTLFKPYYHHETARAYVDGATVRNNPVRLAYEEQKRIWPSTSSMSPDIIVSVGTGIHVDREGKVRNSRSERLDSFKGMLPSGLRKKVETGLDMVEATLDCHREWVDFKEATHGRLRENCHRLDVGLITKPPSLDAVDKMQDLFWDCRNYLSGPPPPYMDSKYQTLAEHIKAVARRLLASVFYLEHLLPDNMKGDQYLSTIHCRLAPRSEGAISLLALKPEFRLREIDRSDSARISSIEFVDGVNNFSEKTLSAPVHIKVSDGEFKRIIEVQYRRRTGPWEPIGGF</sequence>
<evidence type="ECO:0000256" key="3">
    <source>
        <dbReference type="ARBA" id="ARBA00023098"/>
    </source>
</evidence>
<dbReference type="InterPro" id="IPR027417">
    <property type="entry name" value="P-loop_NTPase"/>
</dbReference>
<dbReference type="PANTHER" id="PTHR24185">
    <property type="entry name" value="CALCIUM-INDEPENDENT PHOSPHOLIPASE A2-GAMMA"/>
    <property type="match status" value="1"/>
</dbReference>
<feature type="short sequence motif" description="GXSXG" evidence="4">
    <location>
        <begin position="856"/>
        <end position="860"/>
    </location>
</feature>
<reference evidence="7" key="1">
    <citation type="journal article" date="2023" name="Mol. Phylogenet. Evol.">
        <title>Genome-scale phylogeny and comparative genomics of the fungal order Sordariales.</title>
        <authorList>
            <person name="Hensen N."/>
            <person name="Bonometti L."/>
            <person name="Westerberg I."/>
            <person name="Brannstrom I.O."/>
            <person name="Guillou S."/>
            <person name="Cros-Aarteil S."/>
            <person name="Calhoun S."/>
            <person name="Haridas S."/>
            <person name="Kuo A."/>
            <person name="Mondo S."/>
            <person name="Pangilinan J."/>
            <person name="Riley R."/>
            <person name="LaButti K."/>
            <person name="Andreopoulos B."/>
            <person name="Lipzen A."/>
            <person name="Chen C."/>
            <person name="Yan M."/>
            <person name="Daum C."/>
            <person name="Ng V."/>
            <person name="Clum A."/>
            <person name="Steindorff A."/>
            <person name="Ohm R.A."/>
            <person name="Martin F."/>
            <person name="Silar P."/>
            <person name="Natvig D.O."/>
            <person name="Lalanne C."/>
            <person name="Gautier V."/>
            <person name="Ament-Velasquez S.L."/>
            <person name="Kruys A."/>
            <person name="Hutchinson M.I."/>
            <person name="Powell A.J."/>
            <person name="Barry K."/>
            <person name="Miller A.N."/>
            <person name="Grigoriev I.V."/>
            <person name="Debuchy R."/>
            <person name="Gladieux P."/>
            <person name="Hiltunen Thoren M."/>
            <person name="Johannesson H."/>
        </authorList>
    </citation>
    <scope>NUCLEOTIDE SEQUENCE</scope>
    <source>
        <strain evidence="7">CBS 955.72</strain>
    </source>
</reference>
<dbReference type="InterPro" id="IPR016035">
    <property type="entry name" value="Acyl_Trfase/lysoPLipase"/>
</dbReference>
<organism evidence="7 8">
    <name type="scientific">Lasiosphaeria hispida</name>
    <dbReference type="NCBI Taxonomy" id="260671"/>
    <lineage>
        <taxon>Eukaryota</taxon>
        <taxon>Fungi</taxon>
        <taxon>Dikarya</taxon>
        <taxon>Ascomycota</taxon>
        <taxon>Pezizomycotina</taxon>
        <taxon>Sordariomycetes</taxon>
        <taxon>Sordariomycetidae</taxon>
        <taxon>Sordariales</taxon>
        <taxon>Lasiosphaeriaceae</taxon>
        <taxon>Lasiosphaeria</taxon>
    </lineage>
</organism>
<feature type="domain" description="PNPLA" evidence="6">
    <location>
        <begin position="818"/>
        <end position="1035"/>
    </location>
</feature>
<evidence type="ECO:0000313" key="8">
    <source>
        <dbReference type="Proteomes" id="UP001275084"/>
    </source>
</evidence>